<proteinExistence type="predicted"/>
<dbReference type="PANTHER" id="PTHR31793:SF24">
    <property type="entry name" value="LONG-CHAIN ACYL-COA THIOESTERASE FADM"/>
    <property type="match status" value="1"/>
</dbReference>
<dbReference type="GO" id="GO:0047617">
    <property type="term" value="F:fatty acyl-CoA hydrolase activity"/>
    <property type="evidence" value="ECO:0007669"/>
    <property type="project" value="TreeGrafter"/>
</dbReference>
<organism evidence="2">
    <name type="scientific">Castellaniella ginsengisoli</name>
    <dbReference type="NCBI Taxonomy" id="546114"/>
    <lineage>
        <taxon>Bacteria</taxon>
        <taxon>Pseudomonadati</taxon>
        <taxon>Pseudomonadota</taxon>
        <taxon>Betaproteobacteria</taxon>
        <taxon>Burkholderiales</taxon>
        <taxon>Alcaligenaceae</taxon>
        <taxon>Castellaniella</taxon>
    </lineage>
</organism>
<name>A0AB39GSY8_9BURK</name>
<reference evidence="2" key="1">
    <citation type="submission" date="2024-05" db="EMBL/GenBank/DDBJ databases">
        <authorList>
            <person name="Luo Y.-C."/>
            <person name="Nicholds J."/>
            <person name="Mortimer T."/>
            <person name="Maboni G."/>
        </authorList>
    </citation>
    <scope>NUCLEOTIDE SEQUENCE</scope>
    <source>
        <strain evidence="2">124953</strain>
        <strain evidence="1">143936</strain>
    </source>
</reference>
<accession>A0AB39GSY8</accession>
<dbReference type="InterPro" id="IPR029069">
    <property type="entry name" value="HotDog_dom_sf"/>
</dbReference>
<dbReference type="SUPFAM" id="SSF54637">
    <property type="entry name" value="Thioesterase/thiol ester dehydrase-isomerase"/>
    <property type="match status" value="1"/>
</dbReference>
<dbReference type="InterPro" id="IPR050563">
    <property type="entry name" value="4-hydroxybenzoyl-CoA_TE"/>
</dbReference>
<dbReference type="EMBL" id="CP158271">
    <property type="protein sequence ID" value="XDJ93920.1"/>
    <property type="molecule type" value="Genomic_DNA"/>
</dbReference>
<dbReference type="EC" id="3.1.2.-" evidence="2"/>
<dbReference type="Gene3D" id="3.10.129.10">
    <property type="entry name" value="Hotdog Thioesterase"/>
    <property type="match status" value="1"/>
</dbReference>
<sequence>MRRQPVSSEPLDIQTPSGTFETLVDVRWGDMDALRHVNNVAYFRYFEEARVRLFAAMGLDGAGGRYGVLAHASCDFLIPLMYPARVVVGMKRVRTGRTSLELDCWIADAGDARTLHARGRNVLVCADGGTGRPVPWTDADRRAMDRCFAA</sequence>
<gene>
    <name evidence="2" type="ORF">ABRY95_02570</name>
    <name evidence="1" type="ORF">ABRZ06_09570</name>
</gene>
<keyword evidence="2" id="KW-0378">Hydrolase</keyword>
<dbReference type="AlphaFoldDB" id="A0AB39GSY8"/>
<evidence type="ECO:0000313" key="2">
    <source>
        <dbReference type="EMBL" id="XDJ93920.1"/>
    </source>
</evidence>
<dbReference type="PANTHER" id="PTHR31793">
    <property type="entry name" value="4-HYDROXYBENZOYL-COA THIOESTERASE FAMILY MEMBER"/>
    <property type="match status" value="1"/>
</dbReference>
<dbReference type="EMBL" id="CP158263">
    <property type="protein sequence ID" value="XDJ71178.1"/>
    <property type="molecule type" value="Genomic_DNA"/>
</dbReference>
<dbReference type="Pfam" id="PF13279">
    <property type="entry name" value="4HBT_2"/>
    <property type="match status" value="1"/>
</dbReference>
<dbReference type="CDD" id="cd00586">
    <property type="entry name" value="4HBT"/>
    <property type="match status" value="1"/>
</dbReference>
<evidence type="ECO:0000313" key="1">
    <source>
        <dbReference type="EMBL" id="XDJ71178.1"/>
    </source>
</evidence>
<protein>
    <submittedName>
        <fullName evidence="2">Thioesterase family protein</fullName>
        <ecNumber evidence="2">3.1.2.-</ecNumber>
    </submittedName>
</protein>